<comment type="pathway">
    <text evidence="2">Sphingolipid metabolism.</text>
</comment>
<comment type="catalytic activity">
    <reaction evidence="6">
        <text>a sphingosylphosphocholine + H2O = a sphingoid base + phosphocholine + H(+)</text>
        <dbReference type="Rhea" id="RHEA:45296"/>
        <dbReference type="ChEBI" id="CHEBI:15377"/>
        <dbReference type="ChEBI" id="CHEBI:15378"/>
        <dbReference type="ChEBI" id="CHEBI:84410"/>
        <dbReference type="ChEBI" id="CHEBI:85171"/>
        <dbReference type="ChEBI" id="CHEBI:295975"/>
    </reaction>
    <physiologicalReaction direction="left-to-right" evidence="6">
        <dbReference type="Rhea" id="RHEA:45297"/>
    </physiologicalReaction>
</comment>
<proteinExistence type="inferred from homology"/>
<evidence type="ECO:0000256" key="3">
    <source>
        <dbReference type="ARBA" id="ARBA00006335"/>
    </source>
</evidence>
<name>A0A9L0S0X7_HORSE</name>
<gene>
    <name evidence="12" type="primary">SMPD5</name>
</gene>
<dbReference type="InterPro" id="IPR038772">
    <property type="entry name" value="Sph/SMPD2-like"/>
</dbReference>
<dbReference type="InterPro" id="IPR005135">
    <property type="entry name" value="Endo/exonuclease/phosphatase"/>
</dbReference>
<dbReference type="GO" id="GO:0006665">
    <property type="term" value="P:sphingolipid metabolic process"/>
    <property type="evidence" value="ECO:0007669"/>
    <property type="project" value="UniProtKB-KW"/>
</dbReference>
<sequence>MQSPPDWPPKPGALRPSPFPHPVLDILHGLACALLFPAYWILDQLLGFWARATRRSGLRWLRAVAGVGASLLLLPLLLLVGLPLALPGFLLWLLLQAWRRPFCYQPPPECWTPPTPWRPPAEPARCFGFLSANLCLLPDGLARFSNLQHSQRRAEALGAVLLAGLRSSRYGATGCSSPGPEAPSGVLIAAVPAGLDFVCLQEVFDLRAARRLVNCLAPNLGPVLYDVGTFGLQPGPHLKLLGSGLLLASRYPLLRAAFWCFPHARREDALASKGLLSAQVQLGILDGRRVVGFLHCTHLHAPNEDGPLRCQQLTLLLDWAEQFEAESRQSDEAVAFSVLLGDLNFDNCSPDHAQEQKHQLFSRFQDPCRLGTRREQPWAVGTAPGWGMDIGRDPRPRLPLILPSHALTGTILNASTLCHSVACSPEMLRRALEQKEGRRRYLAGPPSGSHRAKPWKGRRVDYITYRGVPGGPLSPEVEQVTFSTALAGLTDHLAVGLRLRVAMSS</sequence>
<protein>
    <recommendedName>
        <fullName evidence="4">sphingomyelin phosphodiesterase</fullName>
        <ecNumber evidence="4">3.1.4.12</ecNumber>
    </recommendedName>
</protein>
<evidence type="ECO:0000313" key="13">
    <source>
        <dbReference type="Proteomes" id="UP000002281"/>
    </source>
</evidence>
<dbReference type="PANTHER" id="PTHR16320:SF9">
    <property type="entry name" value="SPHINGOMYELIN PHOSPHODIESTERASE 5"/>
    <property type="match status" value="1"/>
</dbReference>
<keyword evidence="13" id="KW-1185">Reference proteome</keyword>
<keyword evidence="10" id="KW-0812">Transmembrane</keyword>
<accession>A0A9L0S0X7</accession>
<dbReference type="GO" id="GO:0016020">
    <property type="term" value="C:membrane"/>
    <property type="evidence" value="ECO:0007669"/>
    <property type="project" value="GOC"/>
</dbReference>
<dbReference type="SUPFAM" id="SSF56219">
    <property type="entry name" value="DNase I-like"/>
    <property type="match status" value="1"/>
</dbReference>
<dbReference type="PANTHER" id="PTHR16320">
    <property type="entry name" value="SPHINGOMYELINASE FAMILY MEMBER"/>
    <property type="match status" value="1"/>
</dbReference>
<evidence type="ECO:0000256" key="5">
    <source>
        <dbReference type="ARBA" id="ARBA00022919"/>
    </source>
</evidence>
<keyword evidence="5" id="KW-0443">Lipid metabolism</keyword>
<dbReference type="Gene3D" id="3.60.10.10">
    <property type="entry name" value="Endonuclease/exonuclease/phosphatase"/>
    <property type="match status" value="1"/>
</dbReference>
<keyword evidence="10" id="KW-0472">Membrane</keyword>
<evidence type="ECO:0000313" key="12">
    <source>
        <dbReference type="Ensembl" id="ENSECAP00000067783.1"/>
    </source>
</evidence>
<evidence type="ECO:0000256" key="1">
    <source>
        <dbReference type="ARBA" id="ARBA00004760"/>
    </source>
</evidence>
<comment type="similarity">
    <text evidence="3">Belongs to the neutral sphingomyelinase family.</text>
</comment>
<dbReference type="Proteomes" id="UP000002281">
    <property type="component" value="Chromosome 9"/>
</dbReference>
<dbReference type="Pfam" id="PF03372">
    <property type="entry name" value="Exo_endo_phos"/>
    <property type="match status" value="1"/>
</dbReference>
<dbReference type="EC" id="3.1.4.12" evidence="4"/>
<comment type="catalytic activity">
    <reaction evidence="9">
        <text>1-O-octadecyl-sn-glycero-3-phosphocholine + H2O = 1-O-octadecyl-sn-glycerol + phosphocholine + H(+)</text>
        <dbReference type="Rhea" id="RHEA:39923"/>
        <dbReference type="ChEBI" id="CHEBI:15377"/>
        <dbReference type="ChEBI" id="CHEBI:15378"/>
        <dbReference type="ChEBI" id="CHEBI:74001"/>
        <dbReference type="ChEBI" id="CHEBI:75216"/>
        <dbReference type="ChEBI" id="CHEBI:295975"/>
    </reaction>
    <physiologicalReaction direction="left-to-right" evidence="9">
        <dbReference type="Rhea" id="RHEA:39924"/>
    </physiologicalReaction>
</comment>
<evidence type="ECO:0000256" key="7">
    <source>
        <dbReference type="ARBA" id="ARBA00048209"/>
    </source>
</evidence>
<comment type="catalytic activity">
    <reaction evidence="8">
        <text>an N-(acyl)-sphingosylphosphocholine + H2O = an N-acyl-sphingoid base + phosphocholine + H(+)</text>
        <dbReference type="Rhea" id="RHEA:45300"/>
        <dbReference type="ChEBI" id="CHEBI:15377"/>
        <dbReference type="ChEBI" id="CHEBI:15378"/>
        <dbReference type="ChEBI" id="CHEBI:64583"/>
        <dbReference type="ChEBI" id="CHEBI:83273"/>
        <dbReference type="ChEBI" id="CHEBI:295975"/>
    </reaction>
    <physiologicalReaction direction="left-to-right" evidence="8">
        <dbReference type="Rhea" id="RHEA:45301"/>
    </physiologicalReaction>
</comment>
<evidence type="ECO:0000259" key="11">
    <source>
        <dbReference type="Pfam" id="PF03372"/>
    </source>
</evidence>
<reference evidence="12 13" key="1">
    <citation type="journal article" date="2009" name="Science">
        <title>Genome sequence, comparative analysis, and population genetics of the domestic horse.</title>
        <authorList>
            <consortium name="Broad Institute Genome Sequencing Platform"/>
            <consortium name="Broad Institute Whole Genome Assembly Team"/>
            <person name="Wade C.M."/>
            <person name="Giulotto E."/>
            <person name="Sigurdsson S."/>
            <person name="Zoli M."/>
            <person name="Gnerre S."/>
            <person name="Imsland F."/>
            <person name="Lear T.L."/>
            <person name="Adelson D.L."/>
            <person name="Bailey E."/>
            <person name="Bellone R.R."/>
            <person name="Bloecker H."/>
            <person name="Distl O."/>
            <person name="Edgar R.C."/>
            <person name="Garber M."/>
            <person name="Leeb T."/>
            <person name="Mauceli E."/>
            <person name="MacLeod J.N."/>
            <person name="Penedo M.C.T."/>
            <person name="Raison J.M."/>
            <person name="Sharpe T."/>
            <person name="Vogel J."/>
            <person name="Andersson L."/>
            <person name="Antczak D.F."/>
            <person name="Biagi T."/>
            <person name="Binns M.M."/>
            <person name="Chowdhary B.P."/>
            <person name="Coleman S.J."/>
            <person name="Della Valle G."/>
            <person name="Fryc S."/>
            <person name="Guerin G."/>
            <person name="Hasegawa T."/>
            <person name="Hill E.W."/>
            <person name="Jurka J."/>
            <person name="Kiialainen A."/>
            <person name="Lindgren G."/>
            <person name="Liu J."/>
            <person name="Magnani E."/>
            <person name="Mickelson J.R."/>
            <person name="Murray J."/>
            <person name="Nergadze S.G."/>
            <person name="Onofrio R."/>
            <person name="Pedroni S."/>
            <person name="Piras M.F."/>
            <person name="Raudsepp T."/>
            <person name="Rocchi M."/>
            <person name="Roeed K.H."/>
            <person name="Ryder O.A."/>
            <person name="Searle S."/>
            <person name="Skow L."/>
            <person name="Swinburne J.E."/>
            <person name="Syvaenen A.C."/>
            <person name="Tozaki T."/>
            <person name="Valberg S.J."/>
            <person name="Vaudin M."/>
            <person name="White J.R."/>
            <person name="Zody M.C."/>
            <person name="Lander E.S."/>
            <person name="Lindblad-Toh K."/>
        </authorList>
    </citation>
    <scope>NUCLEOTIDE SEQUENCE [LARGE SCALE GENOMIC DNA]</scope>
    <source>
        <strain evidence="12 13">Thoroughbred</strain>
    </source>
</reference>
<reference evidence="12" key="2">
    <citation type="submission" date="2025-08" db="UniProtKB">
        <authorList>
            <consortium name="Ensembl"/>
        </authorList>
    </citation>
    <scope>IDENTIFICATION</scope>
    <source>
        <strain evidence="12">Thoroughbred</strain>
    </source>
</reference>
<dbReference type="InterPro" id="IPR036691">
    <property type="entry name" value="Endo/exonu/phosph_ase_sf"/>
</dbReference>
<feature type="transmembrane region" description="Helical" evidence="10">
    <location>
        <begin position="26"/>
        <end position="50"/>
    </location>
</feature>
<dbReference type="GO" id="GO:0004767">
    <property type="term" value="F:sphingomyelin phosphodiesterase activity"/>
    <property type="evidence" value="ECO:0007669"/>
    <property type="project" value="UniProtKB-EC"/>
</dbReference>
<evidence type="ECO:0000256" key="9">
    <source>
        <dbReference type="ARBA" id="ARBA00049346"/>
    </source>
</evidence>
<feature type="transmembrane region" description="Helical" evidence="10">
    <location>
        <begin position="71"/>
        <end position="95"/>
    </location>
</feature>
<dbReference type="AlphaFoldDB" id="A0A9L0S0X7"/>
<evidence type="ECO:0000256" key="6">
    <source>
        <dbReference type="ARBA" id="ARBA00047675"/>
    </source>
</evidence>
<dbReference type="Ensembl" id="ENSECAT00000121999.1">
    <property type="protein sequence ID" value="ENSECAP00000067783.1"/>
    <property type="gene ID" value="ENSECAG00000011998.3"/>
</dbReference>
<feature type="domain" description="Endonuclease/exonuclease/phosphatase" evidence="11">
    <location>
        <begin position="189"/>
        <end position="467"/>
    </location>
</feature>
<comment type="catalytic activity">
    <reaction evidence="7">
        <text>1-hexadecanoyl-sn-glycero-3-phosphocholine + H2O = 1-hexadecanoyl-sn-glycerol + phosphocholine + H(+)</text>
        <dbReference type="Rhea" id="RHEA:41119"/>
        <dbReference type="ChEBI" id="CHEBI:15377"/>
        <dbReference type="ChEBI" id="CHEBI:15378"/>
        <dbReference type="ChEBI" id="CHEBI:72998"/>
        <dbReference type="ChEBI" id="CHEBI:75542"/>
        <dbReference type="ChEBI" id="CHEBI:295975"/>
    </reaction>
    <physiologicalReaction direction="left-to-right" evidence="7">
        <dbReference type="Rhea" id="RHEA:41120"/>
    </physiologicalReaction>
</comment>
<keyword evidence="10" id="KW-1133">Transmembrane helix</keyword>
<keyword evidence="5" id="KW-0746">Sphingolipid metabolism</keyword>
<comment type="pathway">
    <text evidence="1">Lipid metabolism; sphingolipid metabolism.</text>
</comment>
<evidence type="ECO:0000256" key="10">
    <source>
        <dbReference type="SAM" id="Phobius"/>
    </source>
</evidence>
<reference evidence="12" key="3">
    <citation type="submission" date="2025-09" db="UniProtKB">
        <authorList>
            <consortium name="Ensembl"/>
        </authorList>
    </citation>
    <scope>IDENTIFICATION</scope>
    <source>
        <strain evidence="12">Thoroughbred</strain>
    </source>
</reference>
<evidence type="ECO:0000256" key="8">
    <source>
        <dbReference type="ARBA" id="ARBA00048325"/>
    </source>
</evidence>
<dbReference type="GeneTree" id="ENSGT00400000022168"/>
<evidence type="ECO:0000256" key="2">
    <source>
        <dbReference type="ARBA" id="ARBA00004991"/>
    </source>
</evidence>
<organism evidence="12 13">
    <name type="scientific">Equus caballus</name>
    <name type="common">Horse</name>
    <dbReference type="NCBI Taxonomy" id="9796"/>
    <lineage>
        <taxon>Eukaryota</taxon>
        <taxon>Metazoa</taxon>
        <taxon>Chordata</taxon>
        <taxon>Craniata</taxon>
        <taxon>Vertebrata</taxon>
        <taxon>Euteleostomi</taxon>
        <taxon>Mammalia</taxon>
        <taxon>Eutheria</taxon>
        <taxon>Laurasiatheria</taxon>
        <taxon>Perissodactyla</taxon>
        <taxon>Equidae</taxon>
        <taxon>Equus</taxon>
    </lineage>
</organism>
<evidence type="ECO:0000256" key="4">
    <source>
        <dbReference type="ARBA" id="ARBA00012369"/>
    </source>
</evidence>